<dbReference type="Proteomes" id="UP000503349">
    <property type="component" value="Chromosome 22"/>
</dbReference>
<proteinExistence type="predicted"/>
<keyword evidence="2" id="KW-1185">Reference proteome</keyword>
<name>A0A6G1QST6_CHAAH</name>
<dbReference type="AlphaFoldDB" id="A0A6G1QST6"/>
<accession>A0A6G1QST6</accession>
<gene>
    <name evidence="1" type="ORF">EXN66_Car021306</name>
</gene>
<sequence>MLCSTQTLGWFNIHCLMHMWMEESADANTDTKASLMPHFSMLFTKTRSYVLDRNISA</sequence>
<reference evidence="2" key="2">
    <citation type="submission" date="2019-02" db="EMBL/GenBank/DDBJ databases">
        <title>Opniocepnalus argus Var Kimnra genome.</title>
        <authorList>
            <person name="Zhou C."/>
            <person name="Xiao S."/>
        </authorList>
    </citation>
    <scope>NUCLEOTIDE SEQUENCE [LARGE SCALE GENOMIC DNA]</scope>
</reference>
<evidence type="ECO:0000313" key="2">
    <source>
        <dbReference type="Proteomes" id="UP000503349"/>
    </source>
</evidence>
<dbReference type="EMBL" id="CM015733">
    <property type="protein sequence ID" value="KAF3705615.1"/>
    <property type="molecule type" value="Genomic_DNA"/>
</dbReference>
<evidence type="ECO:0000313" key="1">
    <source>
        <dbReference type="EMBL" id="KAF3705615.1"/>
    </source>
</evidence>
<organism evidence="1 2">
    <name type="scientific">Channa argus</name>
    <name type="common">Northern snakehead</name>
    <name type="synonym">Ophicephalus argus</name>
    <dbReference type="NCBI Taxonomy" id="215402"/>
    <lineage>
        <taxon>Eukaryota</taxon>
        <taxon>Metazoa</taxon>
        <taxon>Chordata</taxon>
        <taxon>Craniata</taxon>
        <taxon>Vertebrata</taxon>
        <taxon>Euteleostomi</taxon>
        <taxon>Actinopterygii</taxon>
        <taxon>Neopterygii</taxon>
        <taxon>Teleostei</taxon>
        <taxon>Neoteleostei</taxon>
        <taxon>Acanthomorphata</taxon>
        <taxon>Anabantaria</taxon>
        <taxon>Anabantiformes</taxon>
        <taxon>Channoidei</taxon>
        <taxon>Channidae</taxon>
        <taxon>Channa</taxon>
    </lineage>
</organism>
<reference evidence="1 2" key="1">
    <citation type="submission" date="2019-02" db="EMBL/GenBank/DDBJ databases">
        <title>Opniocepnalus argus genome.</title>
        <authorList>
            <person name="Zhou C."/>
            <person name="Xiao S."/>
        </authorList>
    </citation>
    <scope>NUCLEOTIDE SEQUENCE [LARGE SCALE GENOMIC DNA]</scope>
    <source>
        <strain evidence="1">OARG1902GOOAL</strain>
        <tissue evidence="1">Muscle</tissue>
    </source>
</reference>
<protein>
    <submittedName>
        <fullName evidence="1">Uncharacterized protein</fullName>
    </submittedName>
</protein>